<evidence type="ECO:0000256" key="1">
    <source>
        <dbReference type="ARBA" id="ARBA00023235"/>
    </source>
</evidence>
<evidence type="ECO:0000313" key="3">
    <source>
        <dbReference type="EMBL" id="MBK0331521.1"/>
    </source>
</evidence>
<proteinExistence type="predicted"/>
<dbReference type="Pfam" id="PF01361">
    <property type="entry name" value="Tautomerase"/>
    <property type="match status" value="1"/>
</dbReference>
<dbReference type="Gene3D" id="3.30.429.10">
    <property type="entry name" value="Macrophage Migration Inhibitory Factor"/>
    <property type="match status" value="1"/>
</dbReference>
<dbReference type="NCBIfam" id="NF002571">
    <property type="entry name" value="PRK02220.1"/>
    <property type="match status" value="1"/>
</dbReference>
<evidence type="ECO:0000259" key="2">
    <source>
        <dbReference type="Pfam" id="PF01361"/>
    </source>
</evidence>
<dbReference type="Proteomes" id="UP000612352">
    <property type="component" value="Unassembled WGS sequence"/>
</dbReference>
<comment type="caution">
    <text evidence="3">The sequence shown here is derived from an EMBL/GenBank/DDBJ whole genome shotgun (WGS) entry which is preliminary data.</text>
</comment>
<dbReference type="SUPFAM" id="SSF55331">
    <property type="entry name" value="Tautomerase/MIF"/>
    <property type="match status" value="1"/>
</dbReference>
<feature type="domain" description="4-oxalocrotonate tautomerase-like" evidence="2">
    <location>
        <begin position="14"/>
        <end position="65"/>
    </location>
</feature>
<reference evidence="3 4" key="1">
    <citation type="submission" date="2020-12" db="EMBL/GenBank/DDBJ databases">
        <title>Brachybacterium sp. MASK1Z-5, whole genome shotgun sequence.</title>
        <authorList>
            <person name="Tuo L."/>
        </authorList>
    </citation>
    <scope>NUCLEOTIDE SEQUENCE [LARGE SCALE GENOMIC DNA]</scope>
    <source>
        <strain evidence="3 4">MASK1Z-5</strain>
    </source>
</reference>
<dbReference type="InterPro" id="IPR014347">
    <property type="entry name" value="Tautomerase/MIF_sf"/>
</dbReference>
<keyword evidence="1" id="KW-0413">Isomerase</keyword>
<dbReference type="EMBL" id="JAEDAJ010000004">
    <property type="protein sequence ID" value="MBK0331521.1"/>
    <property type="molecule type" value="Genomic_DNA"/>
</dbReference>
<dbReference type="RefSeq" id="WP_200502154.1">
    <property type="nucleotide sequence ID" value="NZ_JAEDAJ010000004.1"/>
</dbReference>
<organism evidence="3 4">
    <name type="scientific">Brachybacterium halotolerans</name>
    <dbReference type="NCBI Taxonomy" id="2795215"/>
    <lineage>
        <taxon>Bacteria</taxon>
        <taxon>Bacillati</taxon>
        <taxon>Actinomycetota</taxon>
        <taxon>Actinomycetes</taxon>
        <taxon>Micrococcales</taxon>
        <taxon>Dermabacteraceae</taxon>
        <taxon>Brachybacterium</taxon>
    </lineage>
</organism>
<gene>
    <name evidence="3" type="ORF">I8D64_08905</name>
</gene>
<dbReference type="InterPro" id="IPR004370">
    <property type="entry name" value="4-OT-like_dom"/>
</dbReference>
<evidence type="ECO:0000313" key="4">
    <source>
        <dbReference type="Proteomes" id="UP000612352"/>
    </source>
</evidence>
<sequence length="69" mass="7592">MPIVHLDIVPELMFGDRQEQYQKIAAGITDTIVTSTGAPAESVHVLIREVSDAKYSVGGELLRDRMQHG</sequence>
<protein>
    <submittedName>
        <fullName evidence="3">Tautomerase family protein</fullName>
    </submittedName>
</protein>
<keyword evidence="4" id="KW-1185">Reference proteome</keyword>
<accession>A0ABS1BA44</accession>
<name>A0ABS1BA44_9MICO</name>